<dbReference type="OrthoDB" id="1260332at2"/>
<gene>
    <name evidence="2" type="ORF">SAMN02927937_01673</name>
</gene>
<reference evidence="2 3" key="1">
    <citation type="submission" date="2016-10" db="EMBL/GenBank/DDBJ databases">
        <authorList>
            <person name="de Groot N.N."/>
        </authorList>
    </citation>
    <scope>NUCLEOTIDE SEQUENCE [LARGE SCALE GENOMIC DNA]</scope>
    <source>
        <strain evidence="2 3">CGMCC 1.10825</strain>
    </source>
</reference>
<dbReference type="RefSeq" id="WP_091098905.1">
    <property type="nucleotide sequence ID" value="NZ_FNXE01000021.1"/>
</dbReference>
<dbReference type="AlphaFoldDB" id="A0A1H6LDE6"/>
<evidence type="ECO:0000313" key="2">
    <source>
        <dbReference type="EMBL" id="SEH83244.1"/>
    </source>
</evidence>
<keyword evidence="1" id="KW-0812">Transmembrane</keyword>
<keyword evidence="1" id="KW-0472">Membrane</keyword>
<proteinExistence type="predicted"/>
<keyword evidence="1" id="KW-1133">Transmembrane helix</keyword>
<dbReference type="Proteomes" id="UP000199634">
    <property type="component" value="Unassembled WGS sequence"/>
</dbReference>
<protein>
    <submittedName>
        <fullName evidence="2">Uncharacterized protein</fullName>
    </submittedName>
</protein>
<keyword evidence="3" id="KW-1185">Reference proteome</keyword>
<evidence type="ECO:0000313" key="3">
    <source>
        <dbReference type="Proteomes" id="UP000199634"/>
    </source>
</evidence>
<feature type="transmembrane region" description="Helical" evidence="1">
    <location>
        <begin position="6"/>
        <end position="23"/>
    </location>
</feature>
<dbReference type="EMBL" id="FNXE01000021">
    <property type="protein sequence ID" value="SEH83244.1"/>
    <property type="molecule type" value="Genomic_DNA"/>
</dbReference>
<sequence length="243" mass="28228">MSKKLIFSFLGVLLLFVVVILIYQNLPIEIARKQDIALGNNLIKNIEKYRLDYNRLPAEDDWETLKQLGFHTQELGTKPNYTIDSKGNYEITFLEGFDGPYLTWNSIDEKWKIDFPTIFNSSVETESPIFEGNQILFIRPSEEKFELLKNDNGVYEVDSDFGFGIQRTIYSLDLQVKYKHLKYEVVNERFIEINDCKNCPIKIDTDTLLYTTMLTAPGKEIKVIKTVNSIGYLSAIDDFFDIQ</sequence>
<organism evidence="2 3">
    <name type="scientific">Paenimyroides marinum</name>
    <dbReference type="NCBI Taxonomy" id="1159016"/>
    <lineage>
        <taxon>Bacteria</taxon>
        <taxon>Pseudomonadati</taxon>
        <taxon>Bacteroidota</taxon>
        <taxon>Flavobacteriia</taxon>
        <taxon>Flavobacteriales</taxon>
        <taxon>Flavobacteriaceae</taxon>
        <taxon>Paenimyroides</taxon>
    </lineage>
</organism>
<evidence type="ECO:0000256" key="1">
    <source>
        <dbReference type="SAM" id="Phobius"/>
    </source>
</evidence>
<name>A0A1H6LDE6_9FLAO</name>
<accession>A0A1H6LDE6</accession>